<keyword evidence="1" id="KW-0677">Repeat</keyword>
<accession>A0AAD4J2I0</accession>
<dbReference type="Pfam" id="PF01535">
    <property type="entry name" value="PPR"/>
    <property type="match status" value="1"/>
</dbReference>
<gene>
    <name evidence="3" type="ORF">C2S53_000995</name>
</gene>
<dbReference type="PROSITE" id="PS51375">
    <property type="entry name" value="PPR"/>
    <property type="match status" value="1"/>
</dbReference>
<evidence type="ECO:0000313" key="4">
    <source>
        <dbReference type="Proteomes" id="UP001190926"/>
    </source>
</evidence>
<organism evidence="3 4">
    <name type="scientific">Perilla frutescens var. hirtella</name>
    <name type="common">Perilla citriodora</name>
    <name type="synonym">Perilla setoyensis</name>
    <dbReference type="NCBI Taxonomy" id="608512"/>
    <lineage>
        <taxon>Eukaryota</taxon>
        <taxon>Viridiplantae</taxon>
        <taxon>Streptophyta</taxon>
        <taxon>Embryophyta</taxon>
        <taxon>Tracheophyta</taxon>
        <taxon>Spermatophyta</taxon>
        <taxon>Magnoliopsida</taxon>
        <taxon>eudicotyledons</taxon>
        <taxon>Gunneridae</taxon>
        <taxon>Pentapetalae</taxon>
        <taxon>asterids</taxon>
        <taxon>lamiids</taxon>
        <taxon>Lamiales</taxon>
        <taxon>Lamiaceae</taxon>
        <taxon>Nepetoideae</taxon>
        <taxon>Elsholtzieae</taxon>
        <taxon>Perilla</taxon>
    </lineage>
</organism>
<evidence type="ECO:0000313" key="3">
    <source>
        <dbReference type="EMBL" id="KAH6825423.1"/>
    </source>
</evidence>
<evidence type="ECO:0000256" key="2">
    <source>
        <dbReference type="PROSITE-ProRule" id="PRU00708"/>
    </source>
</evidence>
<reference evidence="3 4" key="1">
    <citation type="journal article" date="2021" name="Nat. Commun.">
        <title>Incipient diploidization of the medicinal plant Perilla within 10,000 years.</title>
        <authorList>
            <person name="Zhang Y."/>
            <person name="Shen Q."/>
            <person name="Leng L."/>
            <person name="Zhang D."/>
            <person name="Chen S."/>
            <person name="Shi Y."/>
            <person name="Ning Z."/>
            <person name="Chen S."/>
        </authorList>
    </citation>
    <scope>NUCLEOTIDE SEQUENCE [LARGE SCALE GENOMIC DNA]</scope>
    <source>
        <strain evidence="4">cv. PC099</strain>
    </source>
</reference>
<proteinExistence type="predicted"/>
<dbReference type="AlphaFoldDB" id="A0AAD4J2I0"/>
<feature type="repeat" description="PPR" evidence="2">
    <location>
        <begin position="112"/>
        <end position="146"/>
    </location>
</feature>
<dbReference type="InterPro" id="IPR011990">
    <property type="entry name" value="TPR-like_helical_dom_sf"/>
</dbReference>
<protein>
    <submittedName>
        <fullName evidence="3">Pentatricopeptide repeat superfamily protein</fullName>
    </submittedName>
</protein>
<dbReference type="EMBL" id="SDAM02000175">
    <property type="protein sequence ID" value="KAH6825423.1"/>
    <property type="molecule type" value="Genomic_DNA"/>
</dbReference>
<keyword evidence="4" id="KW-1185">Reference proteome</keyword>
<comment type="caution">
    <text evidence="3">The sequence shown here is derived from an EMBL/GenBank/DDBJ whole genome shotgun (WGS) entry which is preliminary data.</text>
</comment>
<dbReference type="NCBIfam" id="TIGR00756">
    <property type="entry name" value="PPR"/>
    <property type="match status" value="1"/>
</dbReference>
<dbReference type="Proteomes" id="UP001190926">
    <property type="component" value="Unassembled WGS sequence"/>
</dbReference>
<dbReference type="InterPro" id="IPR002885">
    <property type="entry name" value="PPR_rpt"/>
</dbReference>
<name>A0AAD4J2I0_PERFH</name>
<dbReference type="PANTHER" id="PTHR47493:SF1">
    <property type="entry name" value="OS08G0520200 PROTEIN"/>
    <property type="match status" value="1"/>
</dbReference>
<dbReference type="Gene3D" id="1.25.40.10">
    <property type="entry name" value="Tetratricopeptide repeat domain"/>
    <property type="match status" value="2"/>
</dbReference>
<sequence>MAVVLTASAPTTLNSLKRQRFRRLCSKNGDSIKSFRPKGRVVVLFAIDILACWEDELWVFLEQCLQGNYEDYVDRCNARCSDPLAHGLSGERLPLVPEKNVLENKPDGLFPANTTLSALMLHYARNGLFSKALGIWDELVNSSFVPDSEVVSQLIFIYGSIQDFNMVTRILHEMQLKDVKLMHNIFSLAISYFGRSGQLDCMEFVIKEMVSMGYSVDSVTGNAYILYYCAFGSLADIEAAYGRLKRSRILIEEEAIRAISFAYIKKTKFFALGRFVHDVGLGRRNVGNLLWNLLLLSYAANFKMKSLQREFVRMVEAGFSPDLNTFNIRSLAFSKMSLLWDLHLSLDHMKHEGVVPDLVTYGCVVDVYLDKKLGRNLNFALSKLNSNDSVLVLTDPLVFEAMGKGDFHLSSDAIIEYTKKKDWTYKMLISVYLKKKFRSNQIFWNY</sequence>
<dbReference type="PANTHER" id="PTHR47493">
    <property type="entry name" value="OS08G0520200 PROTEIN"/>
    <property type="match status" value="1"/>
</dbReference>
<evidence type="ECO:0000256" key="1">
    <source>
        <dbReference type="ARBA" id="ARBA00022737"/>
    </source>
</evidence>